<accession>A0A0H2Z6I2</accession>
<dbReference type="InterPro" id="IPR039421">
    <property type="entry name" value="Type_1_exporter"/>
</dbReference>
<dbReference type="InterPro" id="IPR017871">
    <property type="entry name" value="ABC_transporter-like_CS"/>
</dbReference>
<keyword evidence="7 9" id="KW-1133">Transmembrane helix</keyword>
<evidence type="ECO:0000256" key="9">
    <source>
        <dbReference type="SAM" id="Phobius"/>
    </source>
</evidence>
<dbReference type="SUPFAM" id="SSF90123">
    <property type="entry name" value="ABC transporter transmembrane region"/>
    <property type="match status" value="1"/>
</dbReference>
<dbReference type="SMART" id="SM00382">
    <property type="entry name" value="AAA"/>
    <property type="match status" value="1"/>
</dbReference>
<dbReference type="PANTHER" id="PTHR24221:SF397">
    <property type="entry name" value="ABC TRANSPORTER, ATP-BINDING TRANSMEMBRANE PROTEIN"/>
    <property type="match status" value="1"/>
</dbReference>
<feature type="transmembrane region" description="Helical" evidence="9">
    <location>
        <begin position="287"/>
        <end position="305"/>
    </location>
</feature>
<reference evidence="12 13" key="1">
    <citation type="journal article" date="2006" name="Genome Biol.">
        <title>Genomic analysis reveals that Pseudomonas aeruginosa virulence is combinatorial.</title>
        <authorList>
            <person name="Lee D.G."/>
            <person name="Urbach J.M."/>
            <person name="Wu G."/>
            <person name="Liberati N.T."/>
            <person name="Feinbaum R.L."/>
            <person name="Miyata S."/>
            <person name="Diggins L.T."/>
            <person name="He J."/>
            <person name="Saucier M."/>
            <person name="Deziel E."/>
            <person name="Friedman L."/>
            <person name="Li L."/>
            <person name="Grills G."/>
            <person name="Montgomery K."/>
            <person name="Kucherlapati R."/>
            <person name="Rahme L.G."/>
            <person name="Ausubel F.M."/>
        </authorList>
    </citation>
    <scope>NUCLEOTIDE SEQUENCE [LARGE SCALE GENOMIC DNA]</scope>
    <source>
        <strain evidence="12 13">UCBPP-PA14</strain>
    </source>
</reference>
<dbReference type="GO" id="GO:0016887">
    <property type="term" value="F:ATP hydrolysis activity"/>
    <property type="evidence" value="ECO:0007669"/>
    <property type="project" value="InterPro"/>
</dbReference>
<dbReference type="PANTHER" id="PTHR24221">
    <property type="entry name" value="ATP-BINDING CASSETTE SUB-FAMILY B"/>
    <property type="match status" value="1"/>
</dbReference>
<dbReference type="InterPro" id="IPR011527">
    <property type="entry name" value="ABC1_TM_dom"/>
</dbReference>
<evidence type="ECO:0000256" key="8">
    <source>
        <dbReference type="ARBA" id="ARBA00023136"/>
    </source>
</evidence>
<evidence type="ECO:0000259" key="11">
    <source>
        <dbReference type="PROSITE" id="PS50929"/>
    </source>
</evidence>
<gene>
    <name evidence="12" type="ordered locus">PA14_54970</name>
</gene>
<dbReference type="Pfam" id="PF00664">
    <property type="entry name" value="ABC_membrane"/>
    <property type="match status" value="1"/>
</dbReference>
<dbReference type="GO" id="GO:0140359">
    <property type="term" value="F:ABC-type transporter activity"/>
    <property type="evidence" value="ECO:0007669"/>
    <property type="project" value="InterPro"/>
</dbReference>
<evidence type="ECO:0000256" key="4">
    <source>
        <dbReference type="ARBA" id="ARBA00022692"/>
    </source>
</evidence>
<dbReference type="FunFam" id="3.40.50.300:FF:000221">
    <property type="entry name" value="Multidrug ABC transporter ATP-binding protein"/>
    <property type="match status" value="1"/>
</dbReference>
<dbReference type="Proteomes" id="UP000000653">
    <property type="component" value="Chromosome"/>
</dbReference>
<keyword evidence="2" id="KW-0813">Transport</keyword>
<keyword evidence="5" id="KW-0547">Nucleotide-binding</keyword>
<dbReference type="InterPro" id="IPR027417">
    <property type="entry name" value="P-loop_NTPase"/>
</dbReference>
<feature type="transmembrane region" description="Helical" evidence="9">
    <location>
        <begin position="260"/>
        <end position="281"/>
    </location>
</feature>
<feature type="domain" description="ABC transporter" evidence="10">
    <location>
        <begin position="347"/>
        <end position="580"/>
    </location>
</feature>
<sequence length="585" mass="64125">MEAVTSWTSIRRIIQRSGAPTSALTLGLALRVLERCSEVLPYLLCWLWLGAVLPLSLPGFAWTATWAASPQWLALTLACLFLMQWAFAFGGQKCCFLNSYQIIERYRQGLLERVRNMPIGVLRGRQVGHMADLLTDDINRVEAIFAHVLADFVAAAGLALTTILLLAAIEWRLALALAGLAPLAMLVLIASGRLFEQAVQRKHARFKATSGMLVEFIGGLATLRLFNHSRAWSQQLDQAFTELKALSLGIEKWGGGPVMLFRLIVECGLVVLFIAGGWSMFSHEYPALVWLAFILLSYKFIGPLLELAEYLVMLRHACQSEMKLDELWRVPLLPEPALARRPDGLAVQFDRVSFAYGDRLVLRDVSFVVPPGSVTAVVGPSGAGKSTLLHLLARFHMPDSGAIRIGGLDLRDIGSDQLYRVVSMVFQQVQLFDGSIIDNVRAGREQASDEEVIQAAEAAHCDEFIARLADGYQTKVGESGFGLSGGERQRLSIARALLKDAPLLLLDEVTASVDPRSQHAIQTSLGQLAAGRSVIMVAHRLNTIRHADQILVLDQGALVEAGTHQSLLARNGLYAAMWRAQTSNG</sequence>
<dbReference type="SUPFAM" id="SSF52540">
    <property type="entry name" value="P-loop containing nucleoside triphosphate hydrolases"/>
    <property type="match status" value="1"/>
</dbReference>
<evidence type="ECO:0000256" key="5">
    <source>
        <dbReference type="ARBA" id="ARBA00022741"/>
    </source>
</evidence>
<dbReference type="GO" id="GO:0005886">
    <property type="term" value="C:plasma membrane"/>
    <property type="evidence" value="ECO:0007669"/>
    <property type="project" value="UniProtKB-SubCell"/>
</dbReference>
<dbReference type="KEGG" id="pau:PA14_54970"/>
<feature type="transmembrane region" description="Helical" evidence="9">
    <location>
        <begin position="39"/>
        <end position="60"/>
    </location>
</feature>
<dbReference type="BioCyc" id="PAER208963:G1G74-4631-MONOMER"/>
<evidence type="ECO:0000256" key="7">
    <source>
        <dbReference type="ARBA" id="ARBA00022989"/>
    </source>
</evidence>
<dbReference type="PROSITE" id="PS50893">
    <property type="entry name" value="ABC_TRANSPORTER_2"/>
    <property type="match status" value="1"/>
</dbReference>
<dbReference type="PROSITE" id="PS00211">
    <property type="entry name" value="ABC_TRANSPORTER_1"/>
    <property type="match status" value="1"/>
</dbReference>
<evidence type="ECO:0000256" key="6">
    <source>
        <dbReference type="ARBA" id="ARBA00022840"/>
    </source>
</evidence>
<dbReference type="InterPro" id="IPR003593">
    <property type="entry name" value="AAA+_ATPase"/>
</dbReference>
<keyword evidence="8 9" id="KW-0472">Membrane</keyword>
<dbReference type="EMBL" id="CP000438">
    <property type="protein sequence ID" value="ABJ09866.1"/>
    <property type="molecule type" value="Genomic_DNA"/>
</dbReference>
<dbReference type="AlphaFoldDB" id="A0A0H2Z6I2"/>
<feature type="transmembrane region" description="Helical" evidence="9">
    <location>
        <begin position="175"/>
        <end position="195"/>
    </location>
</feature>
<dbReference type="InterPro" id="IPR036640">
    <property type="entry name" value="ABC1_TM_sf"/>
</dbReference>
<evidence type="ECO:0000313" key="13">
    <source>
        <dbReference type="Proteomes" id="UP000000653"/>
    </source>
</evidence>
<evidence type="ECO:0000256" key="3">
    <source>
        <dbReference type="ARBA" id="ARBA00022475"/>
    </source>
</evidence>
<feature type="domain" description="ABC transmembrane type-1" evidence="11">
    <location>
        <begin position="47"/>
        <end position="316"/>
    </location>
</feature>
<dbReference type="RefSeq" id="WP_003141102.1">
    <property type="nucleotide sequence ID" value="NC_008463.1"/>
</dbReference>
<dbReference type="GO" id="GO:0034040">
    <property type="term" value="F:ATPase-coupled lipid transmembrane transporter activity"/>
    <property type="evidence" value="ECO:0007669"/>
    <property type="project" value="TreeGrafter"/>
</dbReference>
<name>A0A0H2Z6I2_PSEAB</name>
<evidence type="ECO:0000259" key="10">
    <source>
        <dbReference type="PROSITE" id="PS50893"/>
    </source>
</evidence>
<evidence type="ECO:0000256" key="1">
    <source>
        <dbReference type="ARBA" id="ARBA00004651"/>
    </source>
</evidence>
<proteinExistence type="predicted"/>
<protein>
    <submittedName>
        <fullName evidence="12">Possible ABC transporter protein</fullName>
    </submittedName>
</protein>
<dbReference type="InterPro" id="IPR003439">
    <property type="entry name" value="ABC_transporter-like_ATP-bd"/>
</dbReference>
<keyword evidence="6" id="KW-0067">ATP-binding</keyword>
<evidence type="ECO:0000256" key="2">
    <source>
        <dbReference type="ARBA" id="ARBA00022448"/>
    </source>
</evidence>
<dbReference type="GO" id="GO:0005524">
    <property type="term" value="F:ATP binding"/>
    <property type="evidence" value="ECO:0007669"/>
    <property type="project" value="UniProtKB-KW"/>
</dbReference>
<dbReference type="Gene3D" id="3.40.50.300">
    <property type="entry name" value="P-loop containing nucleotide triphosphate hydrolases"/>
    <property type="match status" value="1"/>
</dbReference>
<dbReference type="HOGENOM" id="CLU_000604_84_9_6"/>
<comment type="subcellular location">
    <subcellularLocation>
        <location evidence="1">Cell membrane</location>
        <topology evidence="1">Multi-pass membrane protein</topology>
    </subcellularLocation>
</comment>
<dbReference type="Pfam" id="PF00005">
    <property type="entry name" value="ABC_tran"/>
    <property type="match status" value="1"/>
</dbReference>
<dbReference type="Gene3D" id="1.20.1560.10">
    <property type="entry name" value="ABC transporter type 1, transmembrane domain"/>
    <property type="match status" value="1"/>
</dbReference>
<organism evidence="12 13">
    <name type="scientific">Pseudomonas aeruginosa (strain UCBPP-PA14)</name>
    <dbReference type="NCBI Taxonomy" id="208963"/>
    <lineage>
        <taxon>Bacteria</taxon>
        <taxon>Pseudomonadati</taxon>
        <taxon>Pseudomonadota</taxon>
        <taxon>Gammaproteobacteria</taxon>
        <taxon>Pseudomonadales</taxon>
        <taxon>Pseudomonadaceae</taxon>
        <taxon>Pseudomonas</taxon>
    </lineage>
</organism>
<dbReference type="PROSITE" id="PS50929">
    <property type="entry name" value="ABC_TM1F"/>
    <property type="match status" value="1"/>
</dbReference>
<keyword evidence="4 9" id="KW-0812">Transmembrane</keyword>
<feature type="transmembrane region" description="Helical" evidence="9">
    <location>
        <begin position="148"/>
        <end position="169"/>
    </location>
</feature>
<feature type="transmembrane region" description="Helical" evidence="9">
    <location>
        <begin position="72"/>
        <end position="91"/>
    </location>
</feature>
<keyword evidence="3" id="KW-1003">Cell membrane</keyword>
<evidence type="ECO:0000313" key="12">
    <source>
        <dbReference type="EMBL" id="ABJ09866.1"/>
    </source>
</evidence>